<dbReference type="PANTHER" id="PTHR43581">
    <property type="entry name" value="ATP/GTP PHOSPHATASE"/>
    <property type="match status" value="1"/>
</dbReference>
<dbReference type="Proteomes" id="UP000246073">
    <property type="component" value="Unassembled WGS sequence"/>
</dbReference>
<keyword evidence="3" id="KW-0269">Exonuclease</keyword>
<feature type="domain" description="ATPase AAA-type core" evidence="1">
    <location>
        <begin position="28"/>
        <end position="364"/>
    </location>
</feature>
<protein>
    <submittedName>
        <fullName evidence="3">Putative exonuclease</fullName>
    </submittedName>
</protein>
<dbReference type="GO" id="GO:0016887">
    <property type="term" value="F:ATP hydrolysis activity"/>
    <property type="evidence" value="ECO:0007669"/>
    <property type="project" value="InterPro"/>
</dbReference>
<proteinExistence type="predicted"/>
<keyword evidence="3" id="KW-0378">Hydrolase</keyword>
<organism evidence="3 4">
    <name type="scientific">Ochrobactrum soli</name>
    <dbReference type="NCBI Taxonomy" id="2448455"/>
    <lineage>
        <taxon>Bacteria</taxon>
        <taxon>Pseudomonadati</taxon>
        <taxon>Pseudomonadota</taxon>
        <taxon>Alphaproteobacteria</taxon>
        <taxon>Hyphomicrobiales</taxon>
        <taxon>Brucellaceae</taxon>
        <taxon>Brucella/Ochrobactrum group</taxon>
        <taxon>Ochrobactrum</taxon>
    </lineage>
</organism>
<dbReference type="SUPFAM" id="SSF52540">
    <property type="entry name" value="P-loop containing nucleoside triphosphate hydrolases"/>
    <property type="match status" value="1"/>
</dbReference>
<dbReference type="EMBL" id="OOFM01000001">
    <property type="protein sequence ID" value="SPL62255.1"/>
    <property type="molecule type" value="Genomic_DNA"/>
</dbReference>
<dbReference type="GO" id="GO:0005524">
    <property type="term" value="F:ATP binding"/>
    <property type="evidence" value="ECO:0007669"/>
    <property type="project" value="InterPro"/>
</dbReference>
<dbReference type="AlphaFoldDB" id="A0A2P9HDV5"/>
<dbReference type="InterPro" id="IPR027417">
    <property type="entry name" value="P-loop_NTPase"/>
</dbReference>
<sequence length="668" mass="73985">MHLESLQLRNFRCYGDPGTKISLLPGTNAFVGNNGSGKTTALEALKRLFSPNPGDRQIRRSDIHFGLSEDVNNLEERELVIDAVFGFDTTTAIPTVFNDLFFSATDQKLKVRIRLECHYQRSQSLESDLEVKLYSVRTLDDVPFGPDDECKTPLRGRPTQYAEVVYIPAHRDSRGVSQYALKNVLQRLERSADWTADTKEKSVGFADDLEKNLNDTDAIKQVTATLGGFWKSLHDGHYDADPTISVVATEFEKLIRDLTLKFEKSPGGGRRLLDELSEGQMSLLYFALSATLHQISWDMQKALPGQLGGFKIADFVHPPLTIFALEEPENHLAPFYLPRLMALLDQLNTTGAAQSVVTSHATSILGRVPPRKVRYFRNDSASLTSSVLPLPLPAAESEEDKFLQQVILANPEIYFAKLVIIGEGDTERVVIPKVADALGVSLDPSFIAYVSIGGRHAQHLWRLLNGLQIPHITLLDFDLGRHGGGMGRLKNMVQWLAALGAGYVPKLENVTTKVLEPAQVASMPNNSTLNATSYPNWLHWPRANNIFYSDPVDLDMMMMQAFPEAYVPETAYDATKDEPDKTAKAVFGDKGPGVSELTAVGKSATPQELHNYKALFKSGSKPGSHLLAFAKIKREDLKVKCPEPLRALVKRAEELIRTHAAVRPETGA</sequence>
<name>A0A2P9HDV5_9HYPH</name>
<dbReference type="InterPro" id="IPR003959">
    <property type="entry name" value="ATPase_AAA_core"/>
</dbReference>
<dbReference type="PANTHER" id="PTHR43581:SF4">
    <property type="entry name" value="ATP_GTP PHOSPHATASE"/>
    <property type="match status" value="1"/>
</dbReference>
<dbReference type="InterPro" id="IPR051396">
    <property type="entry name" value="Bact_Antivir_Def_Nuclease"/>
</dbReference>
<gene>
    <name evidence="3" type="ORF">OHAE_5047</name>
</gene>
<dbReference type="GO" id="GO:0004527">
    <property type="term" value="F:exonuclease activity"/>
    <property type="evidence" value="ECO:0007669"/>
    <property type="project" value="UniProtKB-KW"/>
</dbReference>
<dbReference type="Pfam" id="PF13304">
    <property type="entry name" value="AAA_21"/>
    <property type="match status" value="1"/>
</dbReference>
<keyword evidence="3" id="KW-0540">Nuclease</keyword>
<evidence type="ECO:0000313" key="4">
    <source>
        <dbReference type="Proteomes" id="UP000246073"/>
    </source>
</evidence>
<evidence type="ECO:0000259" key="1">
    <source>
        <dbReference type="Pfam" id="PF13304"/>
    </source>
</evidence>
<evidence type="ECO:0000259" key="2">
    <source>
        <dbReference type="Pfam" id="PF20469"/>
    </source>
</evidence>
<dbReference type="CDD" id="cd01026">
    <property type="entry name" value="TOPRIM_OLD"/>
    <property type="match status" value="1"/>
</dbReference>
<evidence type="ECO:0000313" key="3">
    <source>
        <dbReference type="EMBL" id="SPL62255.1"/>
    </source>
</evidence>
<dbReference type="Pfam" id="PF20469">
    <property type="entry name" value="OLD-like_TOPRIM"/>
    <property type="match status" value="1"/>
</dbReference>
<accession>A0A2P9HDV5</accession>
<dbReference type="Gene3D" id="3.40.50.300">
    <property type="entry name" value="P-loop containing nucleotide triphosphate hydrolases"/>
    <property type="match status" value="1"/>
</dbReference>
<reference evidence="4" key="1">
    <citation type="submission" date="2017-12" db="EMBL/GenBank/DDBJ databases">
        <authorList>
            <person name="Diaz M."/>
        </authorList>
    </citation>
    <scope>NUCLEOTIDE SEQUENCE [LARGE SCALE GENOMIC DNA]</scope>
    <source>
        <strain evidence="4">FI11154</strain>
    </source>
</reference>
<dbReference type="InterPro" id="IPR034139">
    <property type="entry name" value="TOPRIM_OLD"/>
</dbReference>
<dbReference type="RefSeq" id="WP_109366366.1">
    <property type="nucleotide sequence ID" value="NZ_OOFM01000001.1"/>
</dbReference>
<feature type="domain" description="OLD protein-like TOPRIM" evidence="2">
    <location>
        <begin position="415"/>
        <end position="478"/>
    </location>
</feature>